<evidence type="ECO:0000313" key="2">
    <source>
        <dbReference type="Proteomes" id="UP000789860"/>
    </source>
</evidence>
<reference evidence="1" key="1">
    <citation type="submission" date="2021-06" db="EMBL/GenBank/DDBJ databases">
        <authorList>
            <person name="Kallberg Y."/>
            <person name="Tangrot J."/>
            <person name="Rosling A."/>
        </authorList>
    </citation>
    <scope>NUCLEOTIDE SEQUENCE</scope>
    <source>
        <strain evidence="1">AU212A</strain>
    </source>
</reference>
<keyword evidence="2" id="KW-1185">Reference proteome</keyword>
<proteinExistence type="predicted"/>
<accession>A0ACA9PEA1</accession>
<sequence>HSPKEFFPSGFIEKIEFASSLVVSGKLVLINQNEQLCELKVEIELVNSTNKNYLLQEQSILLKV</sequence>
<gene>
    <name evidence="1" type="ORF">SCALOS_LOCUS10644</name>
</gene>
<feature type="non-terminal residue" evidence="1">
    <location>
        <position position="64"/>
    </location>
</feature>
<protein>
    <submittedName>
        <fullName evidence="1">3418_t:CDS:1</fullName>
    </submittedName>
</protein>
<comment type="caution">
    <text evidence="1">The sequence shown here is derived from an EMBL/GenBank/DDBJ whole genome shotgun (WGS) entry which is preliminary data.</text>
</comment>
<dbReference type="Proteomes" id="UP000789860">
    <property type="component" value="Unassembled WGS sequence"/>
</dbReference>
<dbReference type="EMBL" id="CAJVPM010041014">
    <property type="protein sequence ID" value="CAG8705040.1"/>
    <property type="molecule type" value="Genomic_DNA"/>
</dbReference>
<name>A0ACA9PEA1_9GLOM</name>
<organism evidence="1 2">
    <name type="scientific">Scutellospora calospora</name>
    <dbReference type="NCBI Taxonomy" id="85575"/>
    <lineage>
        <taxon>Eukaryota</taxon>
        <taxon>Fungi</taxon>
        <taxon>Fungi incertae sedis</taxon>
        <taxon>Mucoromycota</taxon>
        <taxon>Glomeromycotina</taxon>
        <taxon>Glomeromycetes</taxon>
        <taxon>Diversisporales</taxon>
        <taxon>Gigasporaceae</taxon>
        <taxon>Scutellospora</taxon>
    </lineage>
</organism>
<feature type="non-terminal residue" evidence="1">
    <location>
        <position position="1"/>
    </location>
</feature>
<evidence type="ECO:0000313" key="1">
    <source>
        <dbReference type="EMBL" id="CAG8705040.1"/>
    </source>
</evidence>